<evidence type="ECO:0008006" key="5">
    <source>
        <dbReference type="Google" id="ProtNLM"/>
    </source>
</evidence>
<organism evidence="3 4">
    <name type="scientific">Brassica carinata</name>
    <name type="common">Ethiopian mustard</name>
    <name type="synonym">Abyssinian cabbage</name>
    <dbReference type="NCBI Taxonomy" id="52824"/>
    <lineage>
        <taxon>Eukaryota</taxon>
        <taxon>Viridiplantae</taxon>
        <taxon>Streptophyta</taxon>
        <taxon>Embryophyta</taxon>
        <taxon>Tracheophyta</taxon>
        <taxon>Spermatophyta</taxon>
        <taxon>Magnoliopsida</taxon>
        <taxon>eudicotyledons</taxon>
        <taxon>Gunneridae</taxon>
        <taxon>Pentapetalae</taxon>
        <taxon>rosids</taxon>
        <taxon>malvids</taxon>
        <taxon>Brassicales</taxon>
        <taxon>Brassicaceae</taxon>
        <taxon>Brassiceae</taxon>
        <taxon>Brassica</taxon>
    </lineage>
</organism>
<dbReference type="GO" id="GO:0004523">
    <property type="term" value="F:RNA-DNA hybrid ribonuclease activity"/>
    <property type="evidence" value="ECO:0007669"/>
    <property type="project" value="InterPro"/>
</dbReference>
<dbReference type="CDD" id="cd06222">
    <property type="entry name" value="RNase_H_like"/>
    <property type="match status" value="1"/>
</dbReference>
<comment type="caution">
    <text evidence="3">The sequence shown here is derived from an EMBL/GenBank/DDBJ whole genome shotgun (WGS) entry which is preliminary data.</text>
</comment>
<feature type="domain" description="RNase H type-1" evidence="1">
    <location>
        <begin position="316"/>
        <end position="392"/>
    </location>
</feature>
<proteinExistence type="predicted"/>
<dbReference type="AlphaFoldDB" id="A0A8X7Q3P5"/>
<keyword evidence="4" id="KW-1185">Reference proteome</keyword>
<dbReference type="OrthoDB" id="1112108at2759"/>
<evidence type="ECO:0000259" key="1">
    <source>
        <dbReference type="Pfam" id="PF13456"/>
    </source>
</evidence>
<dbReference type="PANTHER" id="PTHR34146:SF3">
    <property type="entry name" value="POLYNUCLEOTIDYL TRANSFERASE, RIBONUCLEASE H-LIKE SUPERFAMILY PROTEIN"/>
    <property type="match status" value="1"/>
</dbReference>
<accession>A0A8X7Q3P5</accession>
<dbReference type="InterPro" id="IPR002156">
    <property type="entry name" value="RNaseH_domain"/>
</dbReference>
<feature type="domain" description="Reverse transcriptase zinc-binding" evidence="2">
    <location>
        <begin position="117"/>
        <end position="209"/>
    </location>
</feature>
<dbReference type="InterPro" id="IPR044730">
    <property type="entry name" value="RNase_H-like_dom_plant"/>
</dbReference>
<protein>
    <recommendedName>
        <fullName evidence="5">Reverse transcriptase zinc-binding domain-containing protein</fullName>
    </recommendedName>
</protein>
<dbReference type="Gene3D" id="3.30.420.10">
    <property type="entry name" value="Ribonuclease H-like superfamily/Ribonuclease H"/>
    <property type="match status" value="1"/>
</dbReference>
<dbReference type="Proteomes" id="UP000886595">
    <property type="component" value="Unassembled WGS sequence"/>
</dbReference>
<dbReference type="EMBL" id="JAAMPC010000014">
    <property type="protein sequence ID" value="KAG2262970.1"/>
    <property type="molecule type" value="Genomic_DNA"/>
</dbReference>
<dbReference type="InterPro" id="IPR036397">
    <property type="entry name" value="RNaseH_sf"/>
</dbReference>
<evidence type="ECO:0000313" key="3">
    <source>
        <dbReference type="EMBL" id="KAG2262970.1"/>
    </source>
</evidence>
<evidence type="ECO:0000259" key="2">
    <source>
        <dbReference type="Pfam" id="PF13966"/>
    </source>
</evidence>
<dbReference type="Pfam" id="PF13456">
    <property type="entry name" value="RVT_3"/>
    <property type="match status" value="1"/>
</dbReference>
<dbReference type="PANTHER" id="PTHR34146">
    <property type="entry name" value="POLYNUCLEOTIDYL TRANSFERASE, RIBONUCLEASE H-LIKE SUPERFAMILY PROTEIN-RELATED"/>
    <property type="match status" value="1"/>
</dbReference>
<evidence type="ECO:0000313" key="4">
    <source>
        <dbReference type="Proteomes" id="UP000886595"/>
    </source>
</evidence>
<sequence>MQASLPASCSHGWRGILIGRDLLKEQLGWAIGDGQNVLAWDEAWLSLLAPVCPMGPAPELGSNLKVSDLVSTETKDWDEQKIERHFPFLRENILSLKTSKWGGRDKLVWLRHKSGSYTTKTGYYAAVEKNQETMSPNLTLPQEWLKEVWKLITSPKLKLFIWKIKHRALPVGERLEARQVLSGSKCIHCGNTETILHLFFQCPYALKVWELAPFSGGFNLMPLNNFEQEWQRLLLAVALPPLGLGKCTLAPWLLWAIWTARNQKLFQKRSFTPQETVTKAMHDAREWSMAQVPVVTSEKRPKPHQRRSPSEIICKSDAAWKKELQAAGLAWSFYRNHKERISSHNQSEAFVISSLLAEGLAIRSAMEQAISLQYRRVVFESDSLQLVTAIADGLVSPTSMESYLISICCQFLSILLLLNSADVSLSVLRTRLQRKLFQTL</sequence>
<gene>
    <name evidence="3" type="ORF">Bca52824_070049</name>
</gene>
<dbReference type="InterPro" id="IPR026960">
    <property type="entry name" value="RVT-Znf"/>
</dbReference>
<reference evidence="3 4" key="1">
    <citation type="submission" date="2020-02" db="EMBL/GenBank/DDBJ databases">
        <authorList>
            <person name="Ma Q."/>
            <person name="Huang Y."/>
            <person name="Song X."/>
            <person name="Pei D."/>
        </authorList>
    </citation>
    <scope>NUCLEOTIDE SEQUENCE [LARGE SCALE GENOMIC DNA]</scope>
    <source>
        <strain evidence="3">Sxm20200214</strain>
        <tissue evidence="3">Leaf</tissue>
    </source>
</reference>
<dbReference type="Pfam" id="PF13966">
    <property type="entry name" value="zf-RVT"/>
    <property type="match status" value="1"/>
</dbReference>
<name>A0A8X7Q3P5_BRACI</name>
<dbReference type="GO" id="GO:0003676">
    <property type="term" value="F:nucleic acid binding"/>
    <property type="evidence" value="ECO:0007669"/>
    <property type="project" value="InterPro"/>
</dbReference>